<dbReference type="GO" id="GO:0003700">
    <property type="term" value="F:DNA-binding transcription factor activity"/>
    <property type="evidence" value="ECO:0007669"/>
    <property type="project" value="InterPro"/>
</dbReference>
<evidence type="ECO:0000256" key="2">
    <source>
        <dbReference type="ARBA" id="ARBA00022821"/>
    </source>
</evidence>
<feature type="domain" description="AP2/ERF" evidence="7">
    <location>
        <begin position="85"/>
        <end position="142"/>
    </location>
</feature>
<dbReference type="SUPFAM" id="SSF54171">
    <property type="entry name" value="DNA-binding domain"/>
    <property type="match status" value="1"/>
</dbReference>
<keyword evidence="3" id="KW-0805">Transcription regulation</keyword>
<dbReference type="PANTHER" id="PTHR31194">
    <property type="entry name" value="SHN SHINE , DNA BINDING / TRANSCRIPTION FACTOR"/>
    <property type="match status" value="1"/>
</dbReference>
<dbReference type="FunFam" id="3.30.730.10:FF:000001">
    <property type="entry name" value="Ethylene-responsive transcription factor 2"/>
    <property type="match status" value="1"/>
</dbReference>
<dbReference type="SMART" id="SM00380">
    <property type="entry name" value="AP2"/>
    <property type="match status" value="1"/>
</dbReference>
<dbReference type="PRINTS" id="PR00367">
    <property type="entry name" value="ETHRSPELEMNT"/>
</dbReference>
<dbReference type="InterPro" id="IPR050913">
    <property type="entry name" value="AP2/ERF_ERF"/>
</dbReference>
<dbReference type="InterPro" id="IPR036955">
    <property type="entry name" value="AP2/ERF_dom_sf"/>
</dbReference>
<evidence type="ECO:0000256" key="1">
    <source>
        <dbReference type="ARBA" id="ARBA00004123"/>
    </source>
</evidence>
<organism evidence="8 9">
    <name type="scientific">Ambrosia artemisiifolia</name>
    <name type="common">Common ragweed</name>
    <dbReference type="NCBI Taxonomy" id="4212"/>
    <lineage>
        <taxon>Eukaryota</taxon>
        <taxon>Viridiplantae</taxon>
        <taxon>Streptophyta</taxon>
        <taxon>Embryophyta</taxon>
        <taxon>Tracheophyta</taxon>
        <taxon>Spermatophyta</taxon>
        <taxon>Magnoliopsida</taxon>
        <taxon>eudicotyledons</taxon>
        <taxon>Gunneridae</taxon>
        <taxon>Pentapetalae</taxon>
        <taxon>asterids</taxon>
        <taxon>campanulids</taxon>
        <taxon>Asterales</taxon>
        <taxon>Asteraceae</taxon>
        <taxon>Asteroideae</taxon>
        <taxon>Heliantheae alliance</taxon>
        <taxon>Heliantheae</taxon>
        <taxon>Ambrosia</taxon>
    </lineage>
</organism>
<dbReference type="EMBL" id="JAMZMK010000262">
    <property type="protein sequence ID" value="KAI7756771.1"/>
    <property type="molecule type" value="Genomic_DNA"/>
</dbReference>
<evidence type="ECO:0000313" key="9">
    <source>
        <dbReference type="Proteomes" id="UP001206925"/>
    </source>
</evidence>
<comment type="subcellular location">
    <subcellularLocation>
        <location evidence="1">Nucleus</location>
    </subcellularLocation>
</comment>
<sequence>MLVPATTKKGSDQENTLSPMNVRISMMDPYATDSSSDEDETVFQRRRVKRYVNEIKIQTLAESGKKESSVQAKQMKMTKMIKTGKYRGVRQRPWGKWAAEIRDPARRVRLWLGTYETVEEAARVYDNAAIKLHGPNALTNFIAPLVAESQPMVTENPPVDDHQAVVDNLPPVTESQQVVVENPPLVDENQLVVVNSASMSDYDSGEESHNNLLSPNSVLWFTNHRDIYTRSKEPFGPINDAIECELANVWDPVHGLEPDDDSMVDHNGSCAFDNVSFLDNLFDFHSPDLIQFVDEVPCYVMDNGFRSLDPIYFNNIGTMPFVESFNDLIPDVGHPSTLDVENYF</sequence>
<dbReference type="AlphaFoldDB" id="A0AAD5DDJ7"/>
<evidence type="ECO:0000313" key="8">
    <source>
        <dbReference type="EMBL" id="KAI7756771.1"/>
    </source>
</evidence>
<keyword evidence="4" id="KW-0238">DNA-binding</keyword>
<keyword evidence="9" id="KW-1185">Reference proteome</keyword>
<dbReference type="GO" id="GO:0003677">
    <property type="term" value="F:DNA binding"/>
    <property type="evidence" value="ECO:0007669"/>
    <property type="project" value="UniProtKB-KW"/>
</dbReference>
<evidence type="ECO:0000256" key="5">
    <source>
        <dbReference type="ARBA" id="ARBA00023163"/>
    </source>
</evidence>
<dbReference type="PANTHER" id="PTHR31194:SF202">
    <property type="entry name" value="ETHYLENE-RESPONSIVE TRANSCRIPTION FACTOR ERF070"/>
    <property type="match status" value="1"/>
</dbReference>
<dbReference type="Pfam" id="PF00847">
    <property type="entry name" value="AP2"/>
    <property type="match status" value="1"/>
</dbReference>
<comment type="caution">
    <text evidence="8">The sequence shown here is derived from an EMBL/GenBank/DDBJ whole genome shotgun (WGS) entry which is preliminary data.</text>
</comment>
<evidence type="ECO:0000256" key="3">
    <source>
        <dbReference type="ARBA" id="ARBA00023015"/>
    </source>
</evidence>
<dbReference type="GO" id="GO:0005634">
    <property type="term" value="C:nucleus"/>
    <property type="evidence" value="ECO:0007669"/>
    <property type="project" value="UniProtKB-SubCell"/>
</dbReference>
<evidence type="ECO:0000256" key="4">
    <source>
        <dbReference type="ARBA" id="ARBA00023125"/>
    </source>
</evidence>
<dbReference type="CDD" id="cd00018">
    <property type="entry name" value="AP2"/>
    <property type="match status" value="1"/>
</dbReference>
<evidence type="ECO:0000256" key="6">
    <source>
        <dbReference type="ARBA" id="ARBA00023242"/>
    </source>
</evidence>
<evidence type="ECO:0000259" key="7">
    <source>
        <dbReference type="PROSITE" id="PS51032"/>
    </source>
</evidence>
<gene>
    <name evidence="8" type="ORF">M8C21_016371</name>
</gene>
<keyword evidence="2" id="KW-0611">Plant defense</keyword>
<dbReference type="PROSITE" id="PS51032">
    <property type="entry name" value="AP2_ERF"/>
    <property type="match status" value="1"/>
</dbReference>
<dbReference type="GO" id="GO:0006952">
    <property type="term" value="P:defense response"/>
    <property type="evidence" value="ECO:0007669"/>
    <property type="project" value="UniProtKB-KW"/>
</dbReference>
<keyword evidence="6" id="KW-0539">Nucleus</keyword>
<dbReference type="Gene3D" id="3.30.730.10">
    <property type="entry name" value="AP2/ERF domain"/>
    <property type="match status" value="1"/>
</dbReference>
<protein>
    <recommendedName>
        <fullName evidence="7">AP2/ERF domain-containing protein</fullName>
    </recommendedName>
</protein>
<proteinExistence type="predicted"/>
<dbReference type="InterPro" id="IPR016177">
    <property type="entry name" value="DNA-bd_dom_sf"/>
</dbReference>
<dbReference type="InterPro" id="IPR001471">
    <property type="entry name" value="AP2/ERF_dom"/>
</dbReference>
<name>A0AAD5DDJ7_AMBAR</name>
<reference evidence="8" key="1">
    <citation type="submission" date="2022-06" db="EMBL/GenBank/DDBJ databases">
        <title>Uncovering the hologenomic basis of an extraordinary plant invasion.</title>
        <authorList>
            <person name="Bieker V.C."/>
            <person name="Martin M.D."/>
            <person name="Gilbert T."/>
            <person name="Hodgins K."/>
            <person name="Battlay P."/>
            <person name="Petersen B."/>
            <person name="Wilson J."/>
        </authorList>
    </citation>
    <scope>NUCLEOTIDE SEQUENCE</scope>
    <source>
        <strain evidence="8">AA19_3_7</strain>
        <tissue evidence="8">Leaf</tissue>
    </source>
</reference>
<dbReference type="Proteomes" id="UP001206925">
    <property type="component" value="Unassembled WGS sequence"/>
</dbReference>
<accession>A0AAD5DDJ7</accession>
<keyword evidence="5" id="KW-0804">Transcription</keyword>